<reference evidence="4 5" key="1">
    <citation type="submission" date="2013-05" db="EMBL/GenBank/DDBJ databases">
        <authorList>
            <person name="Strain E.A."/>
            <person name="Brown E."/>
            <person name="Allard M.W."/>
            <person name="Luo Y.L."/>
        </authorList>
    </citation>
    <scope>NUCLEOTIDE SEQUENCE [LARGE SCALE GENOMIC DNA]</scope>
    <source>
        <strain evidence="4 5">TS-15</strain>
    </source>
</reference>
<dbReference type="InterPro" id="IPR016181">
    <property type="entry name" value="Acyl_CoA_acyltransferase"/>
</dbReference>
<dbReference type="SUPFAM" id="SSF55729">
    <property type="entry name" value="Acyl-CoA N-acyltransferases (Nat)"/>
    <property type="match status" value="1"/>
</dbReference>
<evidence type="ECO:0000256" key="2">
    <source>
        <dbReference type="ARBA" id="ARBA00023315"/>
    </source>
</evidence>
<sequence>MEAIVEHVLKINDRRTEWKSMDSRVQIKEIEQLDGEVLQGLSTLLLDVVNDGASIGFLPPLDRKMADDYWAAVLQPEVRLWVALVDNQVCGTIQLHLAQKPNALHRAEVAKLMVHPSQRRMGIAKGLLRVVEDCAHHEERSLLVLDTREGDPSNLLYQSNGYMEAGRIPEFAKSADGGYHATVIYYKKF</sequence>
<evidence type="ECO:0000256" key="1">
    <source>
        <dbReference type="ARBA" id="ARBA00022679"/>
    </source>
</evidence>
<dbReference type="eggNOG" id="COG0456">
    <property type="taxonomic scope" value="Bacteria"/>
</dbReference>
<dbReference type="PANTHER" id="PTHR43877">
    <property type="entry name" value="AMINOALKYLPHOSPHONATE N-ACETYLTRANSFERASE-RELATED-RELATED"/>
    <property type="match status" value="1"/>
</dbReference>
<organism evidence="4 5">
    <name type="scientific">Paenibacillus alvei TS-15</name>
    <dbReference type="NCBI Taxonomy" id="1117108"/>
    <lineage>
        <taxon>Bacteria</taxon>
        <taxon>Bacillati</taxon>
        <taxon>Bacillota</taxon>
        <taxon>Bacilli</taxon>
        <taxon>Bacillales</taxon>
        <taxon>Paenibacillaceae</taxon>
        <taxon>Paenibacillus</taxon>
    </lineage>
</organism>
<comment type="caution">
    <text evidence="4">The sequence shown here is derived from an EMBL/GenBank/DDBJ whole genome shotgun (WGS) entry which is preliminary data.</text>
</comment>
<dbReference type="GO" id="GO:0016747">
    <property type="term" value="F:acyltransferase activity, transferring groups other than amino-acyl groups"/>
    <property type="evidence" value="ECO:0007669"/>
    <property type="project" value="InterPro"/>
</dbReference>
<dbReference type="EMBL" id="ATMT01000004">
    <property type="protein sequence ID" value="EPY09050.1"/>
    <property type="molecule type" value="Genomic_DNA"/>
</dbReference>
<proteinExistence type="predicted"/>
<dbReference type="PATRIC" id="fig|1117108.3.peg.300"/>
<evidence type="ECO:0000313" key="4">
    <source>
        <dbReference type="EMBL" id="EPY09050.1"/>
    </source>
</evidence>
<dbReference type="InterPro" id="IPR000182">
    <property type="entry name" value="GNAT_dom"/>
</dbReference>
<accession>S9UF09</accession>
<keyword evidence="1 4" id="KW-0808">Transferase</keyword>
<dbReference type="PANTHER" id="PTHR43877:SF2">
    <property type="entry name" value="AMINOALKYLPHOSPHONATE N-ACETYLTRANSFERASE-RELATED"/>
    <property type="match status" value="1"/>
</dbReference>
<dbReference type="InterPro" id="IPR050832">
    <property type="entry name" value="Bact_Acetyltransf"/>
</dbReference>
<feature type="domain" description="N-acetyltransferase" evidence="3">
    <location>
        <begin position="28"/>
        <end position="189"/>
    </location>
</feature>
<dbReference type="Gene3D" id="3.40.630.30">
    <property type="match status" value="1"/>
</dbReference>
<name>S9UF09_PAEAL</name>
<keyword evidence="2" id="KW-0012">Acyltransferase</keyword>
<dbReference type="PROSITE" id="PS51186">
    <property type="entry name" value="GNAT"/>
    <property type="match status" value="1"/>
</dbReference>
<dbReference type="CDD" id="cd04301">
    <property type="entry name" value="NAT_SF"/>
    <property type="match status" value="1"/>
</dbReference>
<protein>
    <submittedName>
        <fullName evidence="4">Acetyltransferase</fullName>
    </submittedName>
</protein>
<dbReference type="Pfam" id="PF00583">
    <property type="entry name" value="Acetyltransf_1"/>
    <property type="match status" value="1"/>
</dbReference>
<gene>
    <name evidence="4" type="ORF">PAALTS15_01452</name>
</gene>
<evidence type="ECO:0000313" key="5">
    <source>
        <dbReference type="Proteomes" id="UP000015344"/>
    </source>
</evidence>
<dbReference type="AlphaFoldDB" id="S9UF09"/>
<dbReference type="Proteomes" id="UP000015344">
    <property type="component" value="Unassembled WGS sequence"/>
</dbReference>
<evidence type="ECO:0000259" key="3">
    <source>
        <dbReference type="PROSITE" id="PS51186"/>
    </source>
</evidence>